<dbReference type="AlphaFoldDB" id="A0A674NI02"/>
<accession>A0A674NI02</accession>
<protein>
    <submittedName>
        <fullName evidence="3">Uncharacterized protein</fullName>
    </submittedName>
</protein>
<reference evidence="3" key="3">
    <citation type="submission" date="2025-09" db="UniProtKB">
        <authorList>
            <consortium name="Ensembl"/>
        </authorList>
    </citation>
    <scope>IDENTIFICATION</scope>
</reference>
<evidence type="ECO:0000256" key="2">
    <source>
        <dbReference type="SAM" id="MobiDB-lite"/>
    </source>
</evidence>
<organism evidence="3 4">
    <name type="scientific">Takifugu rubripes</name>
    <name type="common">Japanese pufferfish</name>
    <name type="synonym">Fugu rubripes</name>
    <dbReference type="NCBI Taxonomy" id="31033"/>
    <lineage>
        <taxon>Eukaryota</taxon>
        <taxon>Metazoa</taxon>
        <taxon>Chordata</taxon>
        <taxon>Craniata</taxon>
        <taxon>Vertebrata</taxon>
        <taxon>Euteleostomi</taxon>
        <taxon>Actinopterygii</taxon>
        <taxon>Neopterygii</taxon>
        <taxon>Teleostei</taxon>
        <taxon>Neoteleostei</taxon>
        <taxon>Acanthomorphata</taxon>
        <taxon>Eupercaria</taxon>
        <taxon>Tetraodontiformes</taxon>
        <taxon>Tetradontoidea</taxon>
        <taxon>Tetraodontidae</taxon>
        <taxon>Takifugu</taxon>
    </lineage>
</organism>
<dbReference type="GO" id="GO:0005615">
    <property type="term" value="C:extracellular space"/>
    <property type="evidence" value="ECO:0007669"/>
    <property type="project" value="TreeGrafter"/>
</dbReference>
<dbReference type="PANTHER" id="PTHR10066:SF67">
    <property type="entry name" value="BETA-GLUCURONIDASE"/>
    <property type="match status" value="1"/>
</dbReference>
<dbReference type="GO" id="GO:0019391">
    <property type="term" value="P:glucuronoside catabolic process"/>
    <property type="evidence" value="ECO:0007669"/>
    <property type="project" value="TreeGrafter"/>
</dbReference>
<keyword evidence="4" id="KW-1185">Reference proteome</keyword>
<reference evidence="3" key="1">
    <citation type="journal article" date="2011" name="Genome Biol. Evol.">
        <title>Integration of the genetic map and genome assembly of fugu facilitates insights into distinct features of genome evolution in teleosts and mammals.</title>
        <authorList>
            <person name="Kai W."/>
            <person name="Kikuchi K."/>
            <person name="Tohari S."/>
            <person name="Chew A.K."/>
            <person name="Tay A."/>
            <person name="Fujiwara A."/>
            <person name="Hosoya S."/>
            <person name="Suetake H."/>
            <person name="Naruse K."/>
            <person name="Brenner S."/>
            <person name="Suzuki Y."/>
            <person name="Venkatesh B."/>
        </authorList>
    </citation>
    <scope>NUCLEOTIDE SEQUENCE [LARGE SCALE GENOMIC DNA]</scope>
</reference>
<dbReference type="InterPro" id="IPR036156">
    <property type="entry name" value="Beta-gal/glucu_dom_sf"/>
</dbReference>
<dbReference type="PANTHER" id="PTHR10066">
    <property type="entry name" value="BETA-GLUCURONIDASE"/>
    <property type="match status" value="1"/>
</dbReference>
<proteinExistence type="inferred from homology"/>
<dbReference type="InParanoid" id="A0A674NI02"/>
<feature type="region of interest" description="Disordered" evidence="2">
    <location>
        <begin position="80"/>
        <end position="115"/>
    </location>
</feature>
<sequence length="115" mass="12634">APSKLPVSPLWSGWFVKYKVWVQGASTFSMKVDLVDKDGRSVATSSEQAGVLKVADVKLWWPYLMHESPGYLYSLEVGPASPAGSSHKPLPLVDFGLVRRPKKAETERSDPPPDP</sequence>
<dbReference type="InterPro" id="IPR013783">
    <property type="entry name" value="Ig-like_fold"/>
</dbReference>
<dbReference type="Proteomes" id="UP000005226">
    <property type="component" value="Unplaced"/>
</dbReference>
<dbReference type="FunFam" id="2.60.40.10:FF:000628">
    <property type="entry name" value="Beta-glucuronidase"/>
    <property type="match status" value="1"/>
</dbReference>
<dbReference type="GeneTree" id="ENSGT01010000226799"/>
<evidence type="ECO:0000256" key="1">
    <source>
        <dbReference type="ARBA" id="ARBA00007401"/>
    </source>
</evidence>
<dbReference type="SUPFAM" id="SSF49303">
    <property type="entry name" value="beta-Galactosidase/glucuronidase domain"/>
    <property type="match status" value="1"/>
</dbReference>
<name>A0A674NI02_TAKRU</name>
<feature type="compositionally biased region" description="Basic and acidic residues" evidence="2">
    <location>
        <begin position="103"/>
        <end position="115"/>
    </location>
</feature>
<comment type="similarity">
    <text evidence="1">Belongs to the glycosyl hydrolase 2 family.</text>
</comment>
<dbReference type="Gene3D" id="2.60.40.10">
    <property type="entry name" value="Immunoglobulins"/>
    <property type="match status" value="1"/>
</dbReference>
<dbReference type="GO" id="GO:0030246">
    <property type="term" value="F:carbohydrate binding"/>
    <property type="evidence" value="ECO:0007669"/>
    <property type="project" value="TreeGrafter"/>
</dbReference>
<dbReference type="Ensembl" id="ENSTRUT00000080691.1">
    <property type="protein sequence ID" value="ENSTRUP00000073435.1"/>
    <property type="gene ID" value="ENSTRUG00000028584.1"/>
</dbReference>
<evidence type="ECO:0000313" key="3">
    <source>
        <dbReference type="Ensembl" id="ENSTRUP00000073435.1"/>
    </source>
</evidence>
<evidence type="ECO:0000313" key="4">
    <source>
        <dbReference type="Proteomes" id="UP000005226"/>
    </source>
</evidence>
<reference evidence="3" key="2">
    <citation type="submission" date="2025-08" db="UniProtKB">
        <authorList>
            <consortium name="Ensembl"/>
        </authorList>
    </citation>
    <scope>IDENTIFICATION</scope>
</reference>
<dbReference type="GO" id="GO:0004566">
    <property type="term" value="F:beta-glucuronidase activity"/>
    <property type="evidence" value="ECO:0007669"/>
    <property type="project" value="TreeGrafter"/>
</dbReference>